<dbReference type="Proteomes" id="UP000216498">
    <property type="component" value="Unassembled WGS sequence"/>
</dbReference>
<sequence length="74" mass="8529">MNNKSSYTMIAGALGGVTLGWFFRSFNHKRKQLEGYESFLDKAKNLEKKIYEDGKKRADQIDGIKQEVNQKISQ</sequence>
<evidence type="ECO:0008006" key="4">
    <source>
        <dbReference type="Google" id="ProtNLM"/>
    </source>
</evidence>
<dbReference type="RefSeq" id="WP_094887242.1">
    <property type="nucleotide sequence ID" value="NZ_NPMS01000012.1"/>
</dbReference>
<keyword evidence="1" id="KW-0472">Membrane</keyword>
<protein>
    <recommendedName>
        <fullName evidence="4">YtxH domain-containing protein</fullName>
    </recommendedName>
</protein>
<dbReference type="OrthoDB" id="2721053at2"/>
<evidence type="ECO:0000313" key="3">
    <source>
        <dbReference type="Proteomes" id="UP000216498"/>
    </source>
</evidence>
<keyword evidence="1" id="KW-0812">Transmembrane</keyword>
<keyword evidence="1" id="KW-1133">Transmembrane helix</keyword>
<proteinExistence type="predicted"/>
<feature type="transmembrane region" description="Helical" evidence="1">
    <location>
        <begin position="6"/>
        <end position="23"/>
    </location>
</feature>
<name>A0A265N7F9_9BACI</name>
<dbReference type="AlphaFoldDB" id="A0A265N7F9"/>
<reference evidence="2 3" key="1">
    <citation type="submission" date="2017-08" db="EMBL/GenBank/DDBJ databases">
        <title>Virgibacillus indicus sp. nov. and Virgibacillus profoundi sp. nov, two moderately halophilic bacteria isolated from marine sediment by using the Microfluidic Streak Plate.</title>
        <authorList>
            <person name="Xu B."/>
            <person name="Hu B."/>
            <person name="Wang J."/>
            <person name="Zhu Y."/>
            <person name="Huang L."/>
            <person name="Du W."/>
            <person name="Huang Y."/>
        </authorList>
    </citation>
    <scope>NUCLEOTIDE SEQUENCE [LARGE SCALE GENOMIC DNA]</scope>
    <source>
        <strain evidence="2 3">IO3-P2-C2</strain>
    </source>
</reference>
<keyword evidence="3" id="KW-1185">Reference proteome</keyword>
<comment type="caution">
    <text evidence="2">The sequence shown here is derived from an EMBL/GenBank/DDBJ whole genome shotgun (WGS) entry which is preliminary data.</text>
</comment>
<organism evidence="2 3">
    <name type="scientific">Virgibacillus indicus</name>
    <dbReference type="NCBI Taxonomy" id="2024554"/>
    <lineage>
        <taxon>Bacteria</taxon>
        <taxon>Bacillati</taxon>
        <taxon>Bacillota</taxon>
        <taxon>Bacilli</taxon>
        <taxon>Bacillales</taxon>
        <taxon>Bacillaceae</taxon>
        <taxon>Virgibacillus</taxon>
    </lineage>
</organism>
<dbReference type="EMBL" id="NPMS01000012">
    <property type="protein sequence ID" value="OZU87286.1"/>
    <property type="molecule type" value="Genomic_DNA"/>
</dbReference>
<gene>
    <name evidence="2" type="ORF">CIL03_17870</name>
</gene>
<evidence type="ECO:0000313" key="2">
    <source>
        <dbReference type="EMBL" id="OZU87286.1"/>
    </source>
</evidence>
<evidence type="ECO:0000256" key="1">
    <source>
        <dbReference type="SAM" id="Phobius"/>
    </source>
</evidence>
<accession>A0A265N7F9</accession>